<comment type="similarity">
    <text evidence="1">Belongs to the aspartate/glutamate racemases family.</text>
</comment>
<proteinExistence type="inferred from homology"/>
<evidence type="ECO:0000256" key="1">
    <source>
        <dbReference type="ARBA" id="ARBA00007847"/>
    </source>
</evidence>
<reference evidence="3" key="1">
    <citation type="submission" date="2020-03" db="EMBL/GenBank/DDBJ databases">
        <title>Spirochaetal bacteria isolated from arthropods constitute a novel genus Entomospira genus novum within the order Spirochaetales.</title>
        <authorList>
            <person name="Grana-Miraglia L."/>
            <person name="Sikutova S."/>
            <person name="Fingerle V."/>
            <person name="Sing A."/>
            <person name="Castillo-Ramirez S."/>
            <person name="Margos G."/>
            <person name="Rudolf I."/>
        </authorList>
    </citation>
    <scope>NUCLEOTIDE SEQUENCE</scope>
    <source>
        <strain evidence="3">BR149</strain>
    </source>
</reference>
<organism evidence="3 4">
    <name type="scientific">Entomospira culicis</name>
    <dbReference type="NCBI Taxonomy" id="2719989"/>
    <lineage>
        <taxon>Bacteria</taxon>
        <taxon>Pseudomonadati</taxon>
        <taxon>Spirochaetota</taxon>
        <taxon>Spirochaetia</taxon>
        <taxon>Spirochaetales</taxon>
        <taxon>Spirochaetaceae</taxon>
        <taxon>Entomospira</taxon>
    </lineage>
</organism>
<gene>
    <name evidence="3" type="ORF">HCT48_02875</name>
</gene>
<protein>
    <submittedName>
        <fullName evidence="3">Aspartate/glutamate racemase family protein</fullName>
    </submittedName>
</protein>
<name>A0A968KUI4_9SPIO</name>
<dbReference type="InterPro" id="IPR015942">
    <property type="entry name" value="Asp/Glu/hydantoin_racemase"/>
</dbReference>
<evidence type="ECO:0000256" key="2">
    <source>
        <dbReference type="ARBA" id="ARBA00023235"/>
    </source>
</evidence>
<evidence type="ECO:0000313" key="4">
    <source>
        <dbReference type="Proteomes" id="UP000778951"/>
    </source>
</evidence>
<dbReference type="Gene3D" id="3.40.50.1860">
    <property type="match status" value="2"/>
</dbReference>
<dbReference type="PANTHER" id="PTHR21198">
    <property type="entry name" value="GLUTAMATE RACEMASE"/>
    <property type="match status" value="1"/>
</dbReference>
<dbReference type="Proteomes" id="UP000778951">
    <property type="component" value="Unassembled WGS sequence"/>
</dbReference>
<sequence>MRKIGLLGGMSWESTLVYYKLINEAVAKELGGLHSAKILLSSVDFAEIAELQARGDWQKSGEILAEEASLLAQAGADVIAICTNTMHKVAPRVSAQLSIPLLHIAQASADKLLAEGVSRVLLLGTKYTMTQDFYREALEQAGLTVFVPSAEQMDVVHHIIYTELCLGMIQASSRKQLQDLIEQMRPQGVQGVLLACTELGLLLSPQDVSIPLFDTTVIHAQAIATYALEKKA</sequence>
<dbReference type="EMBL" id="JAATLM010000001">
    <property type="protein sequence ID" value="NIZ69155.1"/>
    <property type="molecule type" value="Genomic_DNA"/>
</dbReference>
<dbReference type="InterPro" id="IPR001920">
    <property type="entry name" value="Asp/Glu_race"/>
</dbReference>
<dbReference type="NCBIfam" id="TIGR00035">
    <property type="entry name" value="asp_race"/>
    <property type="match status" value="1"/>
</dbReference>
<dbReference type="InterPro" id="IPR004380">
    <property type="entry name" value="Asp_race"/>
</dbReference>
<evidence type="ECO:0000313" key="3">
    <source>
        <dbReference type="EMBL" id="NIZ69155.1"/>
    </source>
</evidence>
<dbReference type="AlphaFoldDB" id="A0A968KUI4"/>
<dbReference type="GO" id="GO:0047661">
    <property type="term" value="F:amino-acid racemase activity"/>
    <property type="evidence" value="ECO:0007669"/>
    <property type="project" value="InterPro"/>
</dbReference>
<dbReference type="PANTHER" id="PTHR21198:SF7">
    <property type="entry name" value="ASPARTATE-GLUTAMATE RACEMASE FAMILY"/>
    <property type="match status" value="1"/>
</dbReference>
<comment type="caution">
    <text evidence="3">The sequence shown here is derived from an EMBL/GenBank/DDBJ whole genome shotgun (WGS) entry which is preliminary data.</text>
</comment>
<keyword evidence="2" id="KW-0413">Isomerase</keyword>
<dbReference type="RefSeq" id="WP_167695255.1">
    <property type="nucleotide sequence ID" value="NZ_CP118181.1"/>
</dbReference>
<keyword evidence="4" id="KW-1185">Reference proteome</keyword>
<accession>A0A968KUI4</accession>
<dbReference type="SUPFAM" id="SSF53681">
    <property type="entry name" value="Aspartate/glutamate racemase"/>
    <property type="match status" value="2"/>
</dbReference>
<dbReference type="Pfam" id="PF01177">
    <property type="entry name" value="Asp_Glu_race"/>
    <property type="match status" value="1"/>
</dbReference>